<name>A0ABN8RQA6_9CNID</name>
<dbReference type="EMBL" id="CALNXK010000303">
    <property type="protein sequence ID" value="CAH3181681.1"/>
    <property type="molecule type" value="Genomic_DNA"/>
</dbReference>
<feature type="compositionally biased region" description="Polar residues" evidence="1">
    <location>
        <begin position="75"/>
        <end position="86"/>
    </location>
</feature>
<proteinExistence type="predicted"/>
<comment type="caution">
    <text evidence="2">The sequence shown here is derived from an EMBL/GenBank/DDBJ whole genome shotgun (WGS) entry which is preliminary data.</text>
</comment>
<accession>A0ABN8RQA6</accession>
<feature type="compositionally biased region" description="Basic and acidic residues" evidence="1">
    <location>
        <begin position="30"/>
        <end position="46"/>
    </location>
</feature>
<keyword evidence="3" id="KW-1185">Reference proteome</keyword>
<feature type="region of interest" description="Disordered" evidence="1">
    <location>
        <begin position="30"/>
        <end position="105"/>
    </location>
</feature>
<gene>
    <name evidence="2" type="ORF">PLOB_00025782</name>
</gene>
<evidence type="ECO:0000313" key="2">
    <source>
        <dbReference type="EMBL" id="CAH3181681.1"/>
    </source>
</evidence>
<sequence>MMSDKQLEELGVKAMGDRLRIRAFCERKSKTTVEQKKRQDAVDKLKSMLGHQRASKGVTGANRSRKRKRKWPKQLLNSNLVGSTGVQELKHLDKRKREAEAEPGL</sequence>
<feature type="compositionally biased region" description="Basic residues" evidence="1">
    <location>
        <begin position="63"/>
        <end position="72"/>
    </location>
</feature>
<evidence type="ECO:0008006" key="4">
    <source>
        <dbReference type="Google" id="ProtNLM"/>
    </source>
</evidence>
<reference evidence="2 3" key="1">
    <citation type="submission" date="2022-05" db="EMBL/GenBank/DDBJ databases">
        <authorList>
            <consortium name="Genoscope - CEA"/>
            <person name="William W."/>
        </authorList>
    </citation>
    <scope>NUCLEOTIDE SEQUENCE [LARGE SCALE GENOMIC DNA]</scope>
</reference>
<protein>
    <recommendedName>
        <fullName evidence="4">SAM domain-containing protein</fullName>
    </recommendedName>
</protein>
<evidence type="ECO:0000313" key="3">
    <source>
        <dbReference type="Proteomes" id="UP001159405"/>
    </source>
</evidence>
<evidence type="ECO:0000256" key="1">
    <source>
        <dbReference type="SAM" id="MobiDB-lite"/>
    </source>
</evidence>
<feature type="compositionally biased region" description="Basic and acidic residues" evidence="1">
    <location>
        <begin position="88"/>
        <end position="105"/>
    </location>
</feature>
<dbReference type="Proteomes" id="UP001159405">
    <property type="component" value="Unassembled WGS sequence"/>
</dbReference>
<organism evidence="2 3">
    <name type="scientific">Porites lobata</name>
    <dbReference type="NCBI Taxonomy" id="104759"/>
    <lineage>
        <taxon>Eukaryota</taxon>
        <taxon>Metazoa</taxon>
        <taxon>Cnidaria</taxon>
        <taxon>Anthozoa</taxon>
        <taxon>Hexacorallia</taxon>
        <taxon>Scleractinia</taxon>
        <taxon>Fungiina</taxon>
        <taxon>Poritidae</taxon>
        <taxon>Porites</taxon>
    </lineage>
</organism>